<reference evidence="1 2" key="1">
    <citation type="journal article" date="2019" name="Nat. Ecol. Evol.">
        <title>Megaphylogeny resolves global patterns of mushroom evolution.</title>
        <authorList>
            <person name="Varga T."/>
            <person name="Krizsan K."/>
            <person name="Foldi C."/>
            <person name="Dima B."/>
            <person name="Sanchez-Garcia M."/>
            <person name="Sanchez-Ramirez S."/>
            <person name="Szollosi G.J."/>
            <person name="Szarkandi J.G."/>
            <person name="Papp V."/>
            <person name="Albert L."/>
            <person name="Andreopoulos W."/>
            <person name="Angelini C."/>
            <person name="Antonin V."/>
            <person name="Barry K.W."/>
            <person name="Bougher N.L."/>
            <person name="Buchanan P."/>
            <person name="Buyck B."/>
            <person name="Bense V."/>
            <person name="Catcheside P."/>
            <person name="Chovatia M."/>
            <person name="Cooper J."/>
            <person name="Damon W."/>
            <person name="Desjardin D."/>
            <person name="Finy P."/>
            <person name="Geml J."/>
            <person name="Haridas S."/>
            <person name="Hughes K."/>
            <person name="Justo A."/>
            <person name="Karasinski D."/>
            <person name="Kautmanova I."/>
            <person name="Kiss B."/>
            <person name="Kocsube S."/>
            <person name="Kotiranta H."/>
            <person name="LaButti K.M."/>
            <person name="Lechner B.E."/>
            <person name="Liimatainen K."/>
            <person name="Lipzen A."/>
            <person name="Lukacs Z."/>
            <person name="Mihaltcheva S."/>
            <person name="Morgado L.N."/>
            <person name="Niskanen T."/>
            <person name="Noordeloos M.E."/>
            <person name="Ohm R.A."/>
            <person name="Ortiz-Santana B."/>
            <person name="Ovrebo C."/>
            <person name="Racz N."/>
            <person name="Riley R."/>
            <person name="Savchenko A."/>
            <person name="Shiryaev A."/>
            <person name="Soop K."/>
            <person name="Spirin V."/>
            <person name="Szebenyi C."/>
            <person name="Tomsovsky M."/>
            <person name="Tulloss R.E."/>
            <person name="Uehling J."/>
            <person name="Grigoriev I.V."/>
            <person name="Vagvolgyi C."/>
            <person name="Papp T."/>
            <person name="Martin F.M."/>
            <person name="Miettinen O."/>
            <person name="Hibbett D.S."/>
            <person name="Nagy L.G."/>
        </authorList>
    </citation>
    <scope>NUCLEOTIDE SEQUENCE [LARGE SCALE GENOMIC DNA]</scope>
    <source>
        <strain evidence="1 2">NL-1719</strain>
    </source>
</reference>
<keyword evidence="2" id="KW-1185">Reference proteome</keyword>
<protein>
    <submittedName>
        <fullName evidence="1">Uncharacterized protein</fullName>
    </submittedName>
</protein>
<evidence type="ECO:0000313" key="1">
    <source>
        <dbReference type="EMBL" id="TFK61528.1"/>
    </source>
</evidence>
<accession>A0ACD3A754</accession>
<name>A0ACD3A754_9AGAR</name>
<sequence>MSSPHMRPTIQTFFHPTGSTASTSSTHKIGQIPIRTKKTLCYLIHQKQVATRQVPRRRHHPRTLDHVIMHQASGLRGLEFRDYASLGSRSRLTLPGNDSHTHAYFQSRHGRDASASTGAGMSPIGKGGAGGAGGHSRSESSSCSKPVLVVGIGFLA</sequence>
<proteinExistence type="predicted"/>
<evidence type="ECO:0000313" key="2">
    <source>
        <dbReference type="Proteomes" id="UP000308600"/>
    </source>
</evidence>
<gene>
    <name evidence="1" type="ORF">BDN72DRAFT_438832</name>
</gene>
<dbReference type="EMBL" id="ML208652">
    <property type="protein sequence ID" value="TFK61528.1"/>
    <property type="molecule type" value="Genomic_DNA"/>
</dbReference>
<organism evidence="1 2">
    <name type="scientific">Pluteus cervinus</name>
    <dbReference type="NCBI Taxonomy" id="181527"/>
    <lineage>
        <taxon>Eukaryota</taxon>
        <taxon>Fungi</taxon>
        <taxon>Dikarya</taxon>
        <taxon>Basidiomycota</taxon>
        <taxon>Agaricomycotina</taxon>
        <taxon>Agaricomycetes</taxon>
        <taxon>Agaricomycetidae</taxon>
        <taxon>Agaricales</taxon>
        <taxon>Pluteineae</taxon>
        <taxon>Pluteaceae</taxon>
        <taxon>Pluteus</taxon>
    </lineage>
</organism>
<dbReference type="Proteomes" id="UP000308600">
    <property type="component" value="Unassembled WGS sequence"/>
</dbReference>